<keyword evidence="1" id="KW-0539">Nucleus</keyword>
<evidence type="ECO:0000256" key="1">
    <source>
        <dbReference type="PROSITE-ProRule" id="PRU00371"/>
    </source>
</evidence>
<accession>A0A8S9XA37</accession>
<gene>
    <name evidence="5" type="ORF">GE061_020057</name>
</gene>
<dbReference type="Pfam" id="PF10545">
    <property type="entry name" value="MADF_DNA_bdg"/>
    <property type="match status" value="2"/>
</dbReference>
<dbReference type="InterPro" id="IPR006578">
    <property type="entry name" value="MADF-dom"/>
</dbReference>
<dbReference type="Proteomes" id="UP000466442">
    <property type="component" value="Linkage Group LG9"/>
</dbReference>
<name>A0A8S9XA37_APOLU</name>
<dbReference type="SMART" id="SM00595">
    <property type="entry name" value="MADF"/>
    <property type="match status" value="2"/>
</dbReference>
<dbReference type="InterPro" id="IPR004210">
    <property type="entry name" value="BESS_motif"/>
</dbReference>
<sequence>MATPSKKWAHEEVCLLIENYEANPILWDIRHPDYRDRVKKNLVTEKLANNFNCPVSEISRKLHNLRNQVSQELKKIKQKKAEAAATQSNLSPTSSNFGKRNEENAFPNNTNEGNEQTQADKPNETSLLPSKKKKTRKGEMEDNDSAIKAALQVLSKAPDEHDKFGEYVACELRSIKLDNIRRRLKTNIRKAILNAAEEEDAYLMQTETARTKWKGLRDTFRGELRKLHKTLLNGKPRTSTNWEYFEEMLFVKDQIYSNKRHLEEMVNHVRHQSMTDDSNSCERTNGKSEPPEEPSSPETAHQEPQENGKEDHKRLDDHVVDHPPEKLEYQKKKRRKTVEEDGKKQERALDDDDFNFLMSLLPQMRCLPTTRNLFIRLKIQELLYNEMVTAQVHHTS</sequence>
<feature type="compositionally biased region" description="Basic and acidic residues" evidence="2">
    <location>
        <begin position="73"/>
        <end position="82"/>
    </location>
</feature>
<reference evidence="5" key="1">
    <citation type="journal article" date="2021" name="Mol. Ecol. Resour.">
        <title>Apolygus lucorum genome provides insights into omnivorousness and mesophyll feeding.</title>
        <authorList>
            <person name="Liu Y."/>
            <person name="Liu H."/>
            <person name="Wang H."/>
            <person name="Huang T."/>
            <person name="Liu B."/>
            <person name="Yang B."/>
            <person name="Yin L."/>
            <person name="Li B."/>
            <person name="Zhang Y."/>
            <person name="Zhang S."/>
            <person name="Jiang F."/>
            <person name="Zhang X."/>
            <person name="Ren Y."/>
            <person name="Wang B."/>
            <person name="Wang S."/>
            <person name="Lu Y."/>
            <person name="Wu K."/>
            <person name="Fan W."/>
            <person name="Wang G."/>
        </authorList>
    </citation>
    <scope>NUCLEOTIDE SEQUENCE</scope>
    <source>
        <strain evidence="5">12Hb</strain>
    </source>
</reference>
<protein>
    <recommendedName>
        <fullName evidence="7">MADF domain-containing protein</fullName>
    </recommendedName>
</protein>
<organism evidence="5 6">
    <name type="scientific">Apolygus lucorum</name>
    <name type="common">Small green plant bug</name>
    <name type="synonym">Lygocoris lucorum</name>
    <dbReference type="NCBI Taxonomy" id="248454"/>
    <lineage>
        <taxon>Eukaryota</taxon>
        <taxon>Metazoa</taxon>
        <taxon>Ecdysozoa</taxon>
        <taxon>Arthropoda</taxon>
        <taxon>Hexapoda</taxon>
        <taxon>Insecta</taxon>
        <taxon>Pterygota</taxon>
        <taxon>Neoptera</taxon>
        <taxon>Paraneoptera</taxon>
        <taxon>Hemiptera</taxon>
        <taxon>Heteroptera</taxon>
        <taxon>Panheteroptera</taxon>
        <taxon>Cimicomorpha</taxon>
        <taxon>Miridae</taxon>
        <taxon>Mirini</taxon>
        <taxon>Apolygus</taxon>
    </lineage>
</organism>
<feature type="compositionally biased region" description="Polar residues" evidence="2">
    <location>
        <begin position="86"/>
        <end position="98"/>
    </location>
</feature>
<evidence type="ECO:0000313" key="6">
    <source>
        <dbReference type="Proteomes" id="UP000466442"/>
    </source>
</evidence>
<comment type="subcellular location">
    <subcellularLocation>
        <location evidence="1">Nucleus</location>
    </subcellularLocation>
</comment>
<dbReference type="GO" id="GO:0005634">
    <property type="term" value="C:nucleus"/>
    <property type="evidence" value="ECO:0007669"/>
    <property type="project" value="UniProtKB-SubCell"/>
</dbReference>
<evidence type="ECO:0000256" key="2">
    <source>
        <dbReference type="SAM" id="MobiDB-lite"/>
    </source>
</evidence>
<dbReference type="PROSITE" id="PS51029">
    <property type="entry name" value="MADF"/>
    <property type="match status" value="1"/>
</dbReference>
<dbReference type="PANTHER" id="PTHR12243:SF67">
    <property type="entry name" value="COREPRESSOR OF PANGOLIN, ISOFORM A-RELATED"/>
    <property type="match status" value="1"/>
</dbReference>
<feature type="compositionally biased region" description="Basic and acidic residues" evidence="2">
    <location>
        <begin position="300"/>
        <end position="330"/>
    </location>
</feature>
<evidence type="ECO:0000313" key="5">
    <source>
        <dbReference type="EMBL" id="KAF6205882.1"/>
    </source>
</evidence>
<feature type="compositionally biased region" description="Basic and acidic residues" evidence="2">
    <location>
        <begin position="337"/>
        <end position="346"/>
    </location>
</feature>
<dbReference type="EMBL" id="WIXP02000009">
    <property type="protein sequence ID" value="KAF6205882.1"/>
    <property type="molecule type" value="Genomic_DNA"/>
</dbReference>
<feature type="region of interest" description="Disordered" evidence="2">
    <location>
        <begin position="73"/>
        <end position="142"/>
    </location>
</feature>
<evidence type="ECO:0008006" key="7">
    <source>
        <dbReference type="Google" id="ProtNLM"/>
    </source>
</evidence>
<feature type="compositionally biased region" description="Polar residues" evidence="2">
    <location>
        <begin position="106"/>
        <end position="128"/>
    </location>
</feature>
<feature type="domain" description="MADF" evidence="3">
    <location>
        <begin position="15"/>
        <end position="112"/>
    </location>
</feature>
<dbReference type="OrthoDB" id="6614169at2759"/>
<feature type="domain" description="BESS" evidence="4">
    <location>
        <begin position="350"/>
        <end position="389"/>
    </location>
</feature>
<dbReference type="GO" id="GO:0003677">
    <property type="term" value="F:DNA binding"/>
    <property type="evidence" value="ECO:0007669"/>
    <property type="project" value="InterPro"/>
</dbReference>
<keyword evidence="6" id="KW-1185">Reference proteome</keyword>
<dbReference type="PROSITE" id="PS51031">
    <property type="entry name" value="BESS"/>
    <property type="match status" value="1"/>
</dbReference>
<evidence type="ECO:0000259" key="3">
    <source>
        <dbReference type="PROSITE" id="PS51029"/>
    </source>
</evidence>
<dbReference type="AlphaFoldDB" id="A0A8S9XA37"/>
<comment type="caution">
    <text evidence="5">The sequence shown here is derived from an EMBL/GenBank/DDBJ whole genome shotgun (WGS) entry which is preliminary data.</text>
</comment>
<feature type="region of interest" description="Disordered" evidence="2">
    <location>
        <begin position="270"/>
        <end position="346"/>
    </location>
</feature>
<dbReference type="Pfam" id="PF02944">
    <property type="entry name" value="BESS"/>
    <property type="match status" value="1"/>
</dbReference>
<dbReference type="InterPro" id="IPR039353">
    <property type="entry name" value="TF_Adf1"/>
</dbReference>
<evidence type="ECO:0000259" key="4">
    <source>
        <dbReference type="PROSITE" id="PS51031"/>
    </source>
</evidence>
<proteinExistence type="predicted"/>
<dbReference type="PANTHER" id="PTHR12243">
    <property type="entry name" value="MADF DOMAIN TRANSCRIPTION FACTOR"/>
    <property type="match status" value="1"/>
</dbReference>